<accession>A0A914B647</accession>
<dbReference type="Proteomes" id="UP000887568">
    <property type="component" value="Unplaced"/>
</dbReference>
<feature type="region of interest" description="Disordered" evidence="1">
    <location>
        <begin position="23"/>
        <end position="55"/>
    </location>
</feature>
<dbReference type="GeneID" id="119740247"/>
<feature type="signal peptide" evidence="2">
    <location>
        <begin position="1"/>
        <end position="22"/>
    </location>
</feature>
<evidence type="ECO:0000313" key="3">
    <source>
        <dbReference type="EnsemblMetazoa" id="XP_038071424.1"/>
    </source>
</evidence>
<reference evidence="3" key="1">
    <citation type="submission" date="2022-11" db="UniProtKB">
        <authorList>
            <consortium name="EnsemblMetazoa"/>
        </authorList>
    </citation>
    <scope>IDENTIFICATION</scope>
</reference>
<keyword evidence="4" id="KW-1185">Reference proteome</keyword>
<keyword evidence="2" id="KW-0732">Signal</keyword>
<evidence type="ECO:0000256" key="1">
    <source>
        <dbReference type="SAM" id="MobiDB-lite"/>
    </source>
</evidence>
<dbReference type="RefSeq" id="XP_038071424.1">
    <property type="nucleotide sequence ID" value="XM_038215496.1"/>
</dbReference>
<dbReference type="EnsemblMetazoa" id="XM_038215496.1">
    <property type="protein sequence ID" value="XP_038071424.1"/>
    <property type="gene ID" value="LOC119740247"/>
</dbReference>
<evidence type="ECO:0000256" key="2">
    <source>
        <dbReference type="SAM" id="SignalP"/>
    </source>
</evidence>
<organism evidence="3 4">
    <name type="scientific">Patiria miniata</name>
    <name type="common">Bat star</name>
    <name type="synonym">Asterina miniata</name>
    <dbReference type="NCBI Taxonomy" id="46514"/>
    <lineage>
        <taxon>Eukaryota</taxon>
        <taxon>Metazoa</taxon>
        <taxon>Echinodermata</taxon>
        <taxon>Eleutherozoa</taxon>
        <taxon>Asterozoa</taxon>
        <taxon>Asteroidea</taxon>
        <taxon>Valvatacea</taxon>
        <taxon>Valvatida</taxon>
        <taxon>Asterinidae</taxon>
        <taxon>Patiria</taxon>
    </lineage>
</organism>
<feature type="region of interest" description="Disordered" evidence="1">
    <location>
        <begin position="70"/>
        <end position="105"/>
    </location>
</feature>
<dbReference type="AlphaFoldDB" id="A0A914B647"/>
<name>A0A914B647_PATMI</name>
<proteinExistence type="predicted"/>
<feature type="compositionally biased region" description="Basic and acidic residues" evidence="1">
    <location>
        <begin position="70"/>
        <end position="85"/>
    </location>
</feature>
<feature type="chain" id="PRO_5037939285" evidence="2">
    <location>
        <begin position="23"/>
        <end position="163"/>
    </location>
</feature>
<evidence type="ECO:0000313" key="4">
    <source>
        <dbReference type="Proteomes" id="UP000887568"/>
    </source>
</evidence>
<sequence>MDPVKIALLLFSAFLIPTEILTSDSKSQRHHHRSLTNMKQGRLENTRGGGVNPLPLKQLREDLMEKYENRINRVRRDSSEEHLQPEEGESDVTGTGGGQGSSVGSSMAYGAGSSYGSQSIIRLDFGLLRLRNDTNSGASSVCCKSVPYISVMLSVLVILGVAC</sequence>
<protein>
    <submittedName>
        <fullName evidence="3">Uncharacterized protein</fullName>
    </submittedName>
</protein>